<evidence type="ECO:0000313" key="4">
    <source>
        <dbReference type="EMBL" id="NYS25011.1"/>
    </source>
</evidence>
<dbReference type="InterPro" id="IPR028896">
    <property type="entry name" value="GcvT/YgfZ/DmdA"/>
</dbReference>
<dbReference type="SUPFAM" id="SSF101790">
    <property type="entry name" value="Aminomethyltransferase beta-barrel domain"/>
    <property type="match status" value="1"/>
</dbReference>
<evidence type="ECO:0000259" key="2">
    <source>
        <dbReference type="Pfam" id="PF08669"/>
    </source>
</evidence>
<name>A0A7Z0KYZ1_9RHOB</name>
<comment type="caution">
    <text evidence="4">The sequence shown here is derived from an EMBL/GenBank/DDBJ whole genome shotgun (WGS) entry which is preliminary data.</text>
</comment>
<dbReference type="InterPro" id="IPR027266">
    <property type="entry name" value="TrmE/GcvT-like"/>
</dbReference>
<dbReference type="PANTHER" id="PTHR43757:SF2">
    <property type="entry name" value="AMINOMETHYLTRANSFERASE, MITOCHONDRIAL"/>
    <property type="match status" value="1"/>
</dbReference>
<protein>
    <submittedName>
        <fullName evidence="4">DUF1989 domain-containing protein</fullName>
    </submittedName>
</protein>
<feature type="domain" description="GCVT N-terminal" evidence="1">
    <location>
        <begin position="413"/>
        <end position="676"/>
    </location>
</feature>
<keyword evidence="5" id="KW-1185">Reference proteome</keyword>
<dbReference type="Gene3D" id="3.30.1360.120">
    <property type="entry name" value="Probable tRNA modification gtpase trme, domain 1"/>
    <property type="match status" value="1"/>
</dbReference>
<feature type="domain" description="DUF1989" evidence="3">
    <location>
        <begin position="191"/>
        <end position="358"/>
    </location>
</feature>
<evidence type="ECO:0000259" key="1">
    <source>
        <dbReference type="Pfam" id="PF01571"/>
    </source>
</evidence>
<reference evidence="4 5" key="1">
    <citation type="journal article" date="2000" name="Arch. Microbiol.">
        <title>Rhodobaca bogoriensis gen. nov. and sp. nov., an alkaliphilic purple nonsulfur bacterium from African Rift Valley soda lakes.</title>
        <authorList>
            <person name="Milford A.D."/>
            <person name="Achenbach L.A."/>
            <person name="Jung D.O."/>
            <person name="Madigan M.T."/>
        </authorList>
    </citation>
    <scope>NUCLEOTIDE SEQUENCE [LARGE SCALE GENOMIC DNA]</scope>
    <source>
        <strain evidence="4 5">2376</strain>
    </source>
</reference>
<gene>
    <name evidence="4" type="ORF">HUK65_08395</name>
</gene>
<dbReference type="InterPro" id="IPR018959">
    <property type="entry name" value="DUF1989"/>
</dbReference>
<dbReference type="Proteomes" id="UP000529417">
    <property type="component" value="Unassembled WGS sequence"/>
</dbReference>
<evidence type="ECO:0000259" key="3">
    <source>
        <dbReference type="Pfam" id="PF09347"/>
    </source>
</evidence>
<organism evidence="4 5">
    <name type="scientific">Rhabdonatronobacter sediminivivens</name>
    <dbReference type="NCBI Taxonomy" id="2743469"/>
    <lineage>
        <taxon>Bacteria</taxon>
        <taxon>Pseudomonadati</taxon>
        <taxon>Pseudomonadota</taxon>
        <taxon>Alphaproteobacteria</taxon>
        <taxon>Rhodobacterales</taxon>
        <taxon>Paracoccaceae</taxon>
        <taxon>Rhabdonatronobacter</taxon>
    </lineage>
</organism>
<feature type="domain" description="Aminomethyltransferase C-terminal" evidence="2">
    <location>
        <begin position="697"/>
        <end position="778"/>
    </location>
</feature>
<proteinExistence type="predicted"/>
<dbReference type="AlphaFoldDB" id="A0A7Z0KYZ1"/>
<evidence type="ECO:0000313" key="5">
    <source>
        <dbReference type="Proteomes" id="UP000529417"/>
    </source>
</evidence>
<dbReference type="Pfam" id="PF09347">
    <property type="entry name" value="DUF1989"/>
    <property type="match status" value="1"/>
</dbReference>
<dbReference type="InterPro" id="IPR029043">
    <property type="entry name" value="GcvT/YgfZ_C"/>
</dbReference>
<dbReference type="Pfam" id="PF08669">
    <property type="entry name" value="GCV_T_C"/>
    <property type="match status" value="1"/>
</dbReference>
<dbReference type="EMBL" id="JACBXS010000014">
    <property type="protein sequence ID" value="NYS25011.1"/>
    <property type="molecule type" value="Genomic_DNA"/>
</dbReference>
<dbReference type="RefSeq" id="WP_179905717.1">
    <property type="nucleotide sequence ID" value="NZ_JACBXS010000014.1"/>
</dbReference>
<dbReference type="SUPFAM" id="SSF103025">
    <property type="entry name" value="Folate-binding domain"/>
    <property type="match status" value="1"/>
</dbReference>
<accession>A0A7Z0KYZ1</accession>
<sequence>MGLYLPFERVTQLGAARVPGLPILPHGTERHPVPGGGSRAVRIEAGDEIWIMDREGMQLAELTFFDPQGRSDAGMIGAKGQGAPGGLQAALMADASGRRVLRALKATGFDIGRADAVRLFDEGSNAGDHVRLHASCDGLLIVCAPGPVPDPAAQTAPTELALYVRRANPGPAKGGLAPPEPLADPLTDLNILPGEAKAYEVRKGQFIQILDVQGRECSDFQAFSLRALDDGLERDIDPTTTRSLMGSLYPEPGIFSKYWSVDHEPLVQIVQDTCGRHDTFGLACTARYYEDMGYPGHVNCSDNITRDLARWNVRPRKGWPAINFFFNTMLDATNAIGMDDPWSRPGDYVMLQALTDLVCVSTACPCDIDPANGWNPTDIQVRVYDQGQDFRPSKGYRMSAESPVQPTRETGFHKCFARHTRNFVEYNGFWLAQDMTGHGAIDEYWACRERAVVMDLSPLRKFEVLGPDAEALLQYCLTRDMRKLSVGQCAYTAVCHDHGGMMDDGIVYRLGDSNFRWVGGADASGLHLREVAQAKGLNVHVRSATDHLCNIAVQGPKSREILREIIWTPPTQPTVDELGVFRFAIARIGDYDGAPIVLSRTGYTGELGFEIFCAPKDAETVFDAVWQAGQPHGMIPFGLAALDMVRIEAGLVFAGMEFCDQTDPFEAGIGFTVPLKSKPDDFIGRAALERRKASPVRKLVGLDIDGGIVPAGGDCIRLGRAQVGEITSAMRSPILGRVIALARVDVTHAEIGTELEVGQLDGQQKRLSARVARTPHLDPTKERVKGNYG</sequence>
<dbReference type="InterPro" id="IPR006222">
    <property type="entry name" value="GCVT_N"/>
</dbReference>
<dbReference type="PANTHER" id="PTHR43757">
    <property type="entry name" value="AMINOMETHYLTRANSFERASE"/>
    <property type="match status" value="1"/>
</dbReference>
<dbReference type="Pfam" id="PF01571">
    <property type="entry name" value="GCV_T"/>
    <property type="match status" value="1"/>
</dbReference>
<dbReference type="InterPro" id="IPR013977">
    <property type="entry name" value="GcvT_C"/>
</dbReference>